<feature type="transmembrane region" description="Helical" evidence="8">
    <location>
        <begin position="143"/>
        <end position="168"/>
    </location>
</feature>
<dbReference type="Pfam" id="PF07690">
    <property type="entry name" value="MFS_1"/>
    <property type="match status" value="1"/>
</dbReference>
<dbReference type="Proteomes" id="UP000276260">
    <property type="component" value="Unassembled WGS sequence"/>
</dbReference>
<dbReference type="PANTHER" id="PTHR43124:SF3">
    <property type="entry name" value="CHLORAMPHENICOL EFFLUX PUMP RV0191"/>
    <property type="match status" value="1"/>
</dbReference>
<dbReference type="SUPFAM" id="SSF103473">
    <property type="entry name" value="MFS general substrate transporter"/>
    <property type="match status" value="1"/>
</dbReference>
<keyword evidence="6 8" id="KW-1133">Transmembrane helix</keyword>
<dbReference type="PANTHER" id="PTHR43124">
    <property type="entry name" value="PURINE EFFLUX PUMP PBUE"/>
    <property type="match status" value="1"/>
</dbReference>
<dbReference type="InterPro" id="IPR020846">
    <property type="entry name" value="MFS_dom"/>
</dbReference>
<dbReference type="NCBIfam" id="TIGR00710">
    <property type="entry name" value="efflux_Bcr_CflA"/>
    <property type="match status" value="1"/>
</dbReference>
<feature type="transmembrane region" description="Helical" evidence="8">
    <location>
        <begin position="316"/>
        <end position="335"/>
    </location>
</feature>
<feature type="transmembrane region" description="Helical" evidence="8">
    <location>
        <begin position="292"/>
        <end position="310"/>
    </location>
</feature>
<protein>
    <recommendedName>
        <fullName evidence="8">Bcr/CflA family efflux transporter</fullName>
    </recommendedName>
</protein>
<dbReference type="CDD" id="cd17320">
    <property type="entry name" value="MFS_MdfA_MDR_like"/>
    <property type="match status" value="1"/>
</dbReference>
<dbReference type="InterPro" id="IPR011701">
    <property type="entry name" value="MFS"/>
</dbReference>
<name>A0A3P3QH80_9GAMM</name>
<organism evidence="10 11">
    <name type="scientific">Rheinheimera mesophila</name>
    <dbReference type="NCBI Taxonomy" id="1547515"/>
    <lineage>
        <taxon>Bacteria</taxon>
        <taxon>Pseudomonadati</taxon>
        <taxon>Pseudomonadota</taxon>
        <taxon>Gammaproteobacteria</taxon>
        <taxon>Chromatiales</taxon>
        <taxon>Chromatiaceae</taxon>
        <taxon>Rheinheimera</taxon>
    </lineage>
</organism>
<keyword evidence="11" id="KW-1185">Reference proteome</keyword>
<evidence type="ECO:0000313" key="10">
    <source>
        <dbReference type="EMBL" id="RRJ19693.1"/>
    </source>
</evidence>
<feature type="transmembrane region" description="Helical" evidence="8">
    <location>
        <begin position="174"/>
        <end position="193"/>
    </location>
</feature>
<feature type="transmembrane region" description="Helical" evidence="8">
    <location>
        <begin position="347"/>
        <end position="371"/>
    </location>
</feature>
<feature type="transmembrane region" description="Helical" evidence="8">
    <location>
        <begin position="20"/>
        <end position="43"/>
    </location>
</feature>
<keyword evidence="8" id="KW-0997">Cell inner membrane</keyword>
<evidence type="ECO:0000256" key="1">
    <source>
        <dbReference type="ARBA" id="ARBA00004651"/>
    </source>
</evidence>
<evidence type="ECO:0000256" key="3">
    <source>
        <dbReference type="ARBA" id="ARBA00022448"/>
    </source>
</evidence>
<feature type="transmembrane region" description="Helical" evidence="8">
    <location>
        <begin position="85"/>
        <end position="104"/>
    </location>
</feature>
<evidence type="ECO:0000256" key="7">
    <source>
        <dbReference type="ARBA" id="ARBA00023136"/>
    </source>
</evidence>
<dbReference type="GO" id="GO:0005886">
    <property type="term" value="C:plasma membrane"/>
    <property type="evidence" value="ECO:0007669"/>
    <property type="project" value="UniProtKB-SubCell"/>
</dbReference>
<feature type="domain" description="Major facilitator superfamily (MFS) profile" evidence="9">
    <location>
        <begin position="18"/>
        <end position="406"/>
    </location>
</feature>
<comment type="similarity">
    <text evidence="2 8">Belongs to the major facilitator superfamily. Bcr/CmlA family.</text>
</comment>
<evidence type="ECO:0000256" key="6">
    <source>
        <dbReference type="ARBA" id="ARBA00022989"/>
    </source>
</evidence>
<sequence length="419" mass="45536">MSDYSTHAPTSRISTGEFTLLVALLMSIVAISIDALLPALDAIRADIAMSHPNQAQLVVSALFFGMAIGQLICGPLSDATGRKKVLNGGVALFLVGTVICYFATDINTLLLGRFVQGLGVSGPYVSAISIVRDKYAGNDMARIMSLVMMIFVMVPALAPSLGQAVLWIGSWRDIFILYVFYALLIVVWIFCRLEETLPKEHRIAMTTQGFAEGFKEVISNVPTLCYMICMGLFFGSFIGYLNSSQQIFQDLFKTGELFTLYFGLLAIVFGAASLVNSRLVQKWGMQHLSNRAVWGIILSSAVFLALHLVIEIQLWAFVLYASVLFFCFGLVFGNINAMAMEPMGHVAGIAAAIIGSVSSIMSMSIGTVIGLLYNGTLIPVTAGFLIFGSISMVILTFAQKYKEKYKEEHQPIAAPSESV</sequence>
<evidence type="ECO:0000256" key="8">
    <source>
        <dbReference type="RuleBase" id="RU365088"/>
    </source>
</evidence>
<dbReference type="InterPro" id="IPR004812">
    <property type="entry name" value="Efflux_drug-R_Bcr/CmlA"/>
</dbReference>
<dbReference type="InterPro" id="IPR050189">
    <property type="entry name" value="MFS_Efflux_Transporters"/>
</dbReference>
<comment type="caution">
    <text evidence="10">The sequence shown here is derived from an EMBL/GenBank/DDBJ whole genome shotgun (WGS) entry which is preliminary data.</text>
</comment>
<keyword evidence="7 8" id="KW-0472">Membrane</keyword>
<evidence type="ECO:0000313" key="11">
    <source>
        <dbReference type="Proteomes" id="UP000276260"/>
    </source>
</evidence>
<dbReference type="EMBL" id="RRCF01000004">
    <property type="protein sequence ID" value="RRJ19693.1"/>
    <property type="molecule type" value="Genomic_DNA"/>
</dbReference>
<feature type="transmembrane region" description="Helical" evidence="8">
    <location>
        <begin position="377"/>
        <end position="398"/>
    </location>
</feature>
<evidence type="ECO:0000256" key="4">
    <source>
        <dbReference type="ARBA" id="ARBA00022475"/>
    </source>
</evidence>
<dbReference type="AlphaFoldDB" id="A0A3P3QH80"/>
<dbReference type="Gene3D" id="1.20.1720.10">
    <property type="entry name" value="Multidrug resistance protein D"/>
    <property type="match status" value="1"/>
</dbReference>
<dbReference type="InterPro" id="IPR036259">
    <property type="entry name" value="MFS_trans_sf"/>
</dbReference>
<dbReference type="GO" id="GO:1990961">
    <property type="term" value="P:xenobiotic detoxification by transmembrane export across the plasma membrane"/>
    <property type="evidence" value="ECO:0007669"/>
    <property type="project" value="InterPro"/>
</dbReference>
<feature type="transmembrane region" description="Helical" evidence="8">
    <location>
        <begin position="261"/>
        <end position="280"/>
    </location>
</feature>
<accession>A0A3P3QH80</accession>
<keyword evidence="4" id="KW-1003">Cell membrane</keyword>
<evidence type="ECO:0000259" key="9">
    <source>
        <dbReference type="PROSITE" id="PS50850"/>
    </source>
</evidence>
<dbReference type="PROSITE" id="PS50850">
    <property type="entry name" value="MFS"/>
    <property type="match status" value="1"/>
</dbReference>
<dbReference type="OrthoDB" id="9812221at2"/>
<keyword evidence="3 8" id="KW-0813">Transport</keyword>
<feature type="transmembrane region" description="Helical" evidence="8">
    <location>
        <begin position="55"/>
        <end position="73"/>
    </location>
</feature>
<dbReference type="RefSeq" id="WP_046520816.1">
    <property type="nucleotide sequence ID" value="NZ_LAVS01000086.1"/>
</dbReference>
<comment type="subcellular location">
    <subcellularLocation>
        <location evidence="8">Cell inner membrane</location>
        <topology evidence="8">Multi-pass membrane protein</topology>
    </subcellularLocation>
    <subcellularLocation>
        <location evidence="1">Cell membrane</location>
        <topology evidence="1">Multi-pass membrane protein</topology>
    </subcellularLocation>
</comment>
<evidence type="ECO:0000256" key="2">
    <source>
        <dbReference type="ARBA" id="ARBA00006236"/>
    </source>
</evidence>
<feature type="transmembrane region" description="Helical" evidence="8">
    <location>
        <begin position="224"/>
        <end position="241"/>
    </location>
</feature>
<evidence type="ECO:0000256" key="5">
    <source>
        <dbReference type="ARBA" id="ARBA00022692"/>
    </source>
</evidence>
<proteinExistence type="inferred from homology"/>
<gene>
    <name evidence="10" type="ORF">EIK76_14740</name>
</gene>
<keyword evidence="5 8" id="KW-0812">Transmembrane</keyword>
<reference evidence="10 11" key="1">
    <citation type="submission" date="2018-11" db="EMBL/GenBank/DDBJ databases">
        <title>Draft genome analysis of Rheinheimera mesophila isolated from an industrial waste site.</title>
        <authorList>
            <person name="Yu Q."/>
            <person name="Qi Y."/>
            <person name="Zhang H."/>
            <person name="Lu Y."/>
            <person name="Pu J."/>
        </authorList>
    </citation>
    <scope>NUCLEOTIDE SEQUENCE [LARGE SCALE GENOMIC DNA]</scope>
    <source>
        <strain evidence="10 11">IITR13</strain>
    </source>
</reference>
<feature type="transmembrane region" description="Helical" evidence="8">
    <location>
        <begin position="110"/>
        <end position="131"/>
    </location>
</feature>
<dbReference type="GO" id="GO:0042910">
    <property type="term" value="F:xenobiotic transmembrane transporter activity"/>
    <property type="evidence" value="ECO:0007669"/>
    <property type="project" value="InterPro"/>
</dbReference>